<dbReference type="SUPFAM" id="SSF47986">
    <property type="entry name" value="DEATH domain"/>
    <property type="match status" value="1"/>
</dbReference>
<name>A0A9D4K627_DREPO</name>
<reference evidence="1" key="1">
    <citation type="journal article" date="2019" name="bioRxiv">
        <title>The Genome of the Zebra Mussel, Dreissena polymorpha: A Resource for Invasive Species Research.</title>
        <authorList>
            <person name="McCartney M.A."/>
            <person name="Auch B."/>
            <person name="Kono T."/>
            <person name="Mallez S."/>
            <person name="Zhang Y."/>
            <person name="Obille A."/>
            <person name="Becker A."/>
            <person name="Abrahante J.E."/>
            <person name="Garbe J."/>
            <person name="Badalamenti J.P."/>
            <person name="Herman A."/>
            <person name="Mangelson H."/>
            <person name="Liachko I."/>
            <person name="Sullivan S."/>
            <person name="Sone E.D."/>
            <person name="Koren S."/>
            <person name="Silverstein K.A.T."/>
            <person name="Beckman K.B."/>
            <person name="Gohl D.M."/>
        </authorList>
    </citation>
    <scope>NUCLEOTIDE SEQUENCE</scope>
    <source>
        <strain evidence="1">Duluth1</strain>
        <tissue evidence="1">Whole animal</tissue>
    </source>
</reference>
<evidence type="ECO:0000313" key="1">
    <source>
        <dbReference type="EMBL" id="KAH3833752.1"/>
    </source>
</evidence>
<dbReference type="EMBL" id="JAIWYP010000004">
    <property type="protein sequence ID" value="KAH3833752.1"/>
    <property type="molecule type" value="Genomic_DNA"/>
</dbReference>
<protein>
    <recommendedName>
        <fullName evidence="3">CARD domain-containing protein</fullName>
    </recommendedName>
</protein>
<accession>A0A9D4K627</accession>
<reference evidence="1" key="2">
    <citation type="submission" date="2020-11" db="EMBL/GenBank/DDBJ databases">
        <authorList>
            <person name="McCartney M.A."/>
            <person name="Auch B."/>
            <person name="Kono T."/>
            <person name="Mallez S."/>
            <person name="Becker A."/>
            <person name="Gohl D.M."/>
            <person name="Silverstein K.A.T."/>
            <person name="Koren S."/>
            <person name="Bechman K.B."/>
            <person name="Herman A."/>
            <person name="Abrahante J.E."/>
            <person name="Garbe J."/>
        </authorList>
    </citation>
    <scope>NUCLEOTIDE SEQUENCE</scope>
    <source>
        <strain evidence="1">Duluth1</strain>
        <tissue evidence="1">Whole animal</tissue>
    </source>
</reference>
<proteinExistence type="predicted"/>
<evidence type="ECO:0000313" key="2">
    <source>
        <dbReference type="Proteomes" id="UP000828390"/>
    </source>
</evidence>
<keyword evidence="2" id="KW-1185">Reference proteome</keyword>
<dbReference type="CDD" id="cd01671">
    <property type="entry name" value="CARD"/>
    <property type="match status" value="1"/>
</dbReference>
<evidence type="ECO:0008006" key="3">
    <source>
        <dbReference type="Google" id="ProtNLM"/>
    </source>
</evidence>
<dbReference type="AlphaFoldDB" id="A0A9D4K627"/>
<dbReference type="InterPro" id="IPR011029">
    <property type="entry name" value="DEATH-like_dom_sf"/>
</dbReference>
<organism evidence="1 2">
    <name type="scientific">Dreissena polymorpha</name>
    <name type="common">Zebra mussel</name>
    <name type="synonym">Mytilus polymorpha</name>
    <dbReference type="NCBI Taxonomy" id="45954"/>
    <lineage>
        <taxon>Eukaryota</taxon>
        <taxon>Metazoa</taxon>
        <taxon>Spiralia</taxon>
        <taxon>Lophotrochozoa</taxon>
        <taxon>Mollusca</taxon>
        <taxon>Bivalvia</taxon>
        <taxon>Autobranchia</taxon>
        <taxon>Heteroconchia</taxon>
        <taxon>Euheterodonta</taxon>
        <taxon>Imparidentia</taxon>
        <taxon>Neoheterodontei</taxon>
        <taxon>Myida</taxon>
        <taxon>Dreissenoidea</taxon>
        <taxon>Dreissenidae</taxon>
        <taxon>Dreissena</taxon>
    </lineage>
</organism>
<dbReference type="Gene3D" id="1.10.533.10">
    <property type="entry name" value="Death Domain, Fas"/>
    <property type="match status" value="1"/>
</dbReference>
<comment type="caution">
    <text evidence="1">The sequence shown here is derived from an EMBL/GenBank/DDBJ whole genome shotgun (WGS) entry which is preliminary data.</text>
</comment>
<sequence length="457" mass="53018">MNQQEQSAVRSVEQLILDNLDVKDIVPFLWQHGLASQSVTEEFLELNETRRSKCQRFLNYILFVDNKCTFEDLLSALRFKNVYNFIADQLQKALVSMMDSSDDKHEQNMDVNSITQINEQPRHEMLCQNVRKIEIVTRKRISVVSVQLKRLSLNAEFDTIRKIASDIKTAYYKNRTKSNVQITGKMCLADMHFVSLETLFGMRREQFNNLEDANDFLKEMNELIPFTKDPAISSMIYLARLGSAVAMETQNAHAVDDGLSYLQFAKEHAEHISPGKDTGMVYSIETNLLFEKYEKDPSNEMKTKLLNTIDIALSHFSQESEDVKRELKRQLMIKMAYCYLGLGILGNRLDNVGIENSDLVKAKHVIDFIETSEMWNGIEKRRKMLFYHMKAEYYRQTGNIDSSRMYARQANRMAEKYHWTKELPNTVSLLNGLGSKAKPIETKEEDIYELLEEVISD</sequence>
<dbReference type="Proteomes" id="UP000828390">
    <property type="component" value="Unassembled WGS sequence"/>
</dbReference>
<dbReference type="OrthoDB" id="6099215at2759"/>
<gene>
    <name evidence="1" type="ORF">DPMN_107068</name>
</gene>